<comment type="caution">
    <text evidence="1">The sequence shown here is derived from an EMBL/GenBank/DDBJ whole genome shotgun (WGS) entry which is preliminary data.</text>
</comment>
<proteinExistence type="predicted"/>
<evidence type="ECO:0000313" key="2">
    <source>
        <dbReference type="Proteomes" id="UP001143856"/>
    </source>
</evidence>
<organism evidence="1 2">
    <name type="scientific">Xylaria curta</name>
    <dbReference type="NCBI Taxonomy" id="42375"/>
    <lineage>
        <taxon>Eukaryota</taxon>
        <taxon>Fungi</taxon>
        <taxon>Dikarya</taxon>
        <taxon>Ascomycota</taxon>
        <taxon>Pezizomycotina</taxon>
        <taxon>Sordariomycetes</taxon>
        <taxon>Xylariomycetidae</taxon>
        <taxon>Xylariales</taxon>
        <taxon>Xylariaceae</taxon>
        <taxon>Xylaria</taxon>
    </lineage>
</organism>
<name>A0ACC1PQ90_9PEZI</name>
<dbReference type="EMBL" id="JAPDGR010000065">
    <property type="protein sequence ID" value="KAJ2997223.1"/>
    <property type="molecule type" value="Genomic_DNA"/>
</dbReference>
<accession>A0ACC1PQ90</accession>
<evidence type="ECO:0000313" key="1">
    <source>
        <dbReference type="EMBL" id="KAJ2997223.1"/>
    </source>
</evidence>
<sequence length="473" mass="52934">MDFLMQNRAVPPPSVLSAISVIERVGSVLSVTGCIFIMVTYLSSSAFRKPINRLMFFASFGNMLVNVGTLIARSYVDQQDSVGCQIQAFLIQQFLPSDALWALAMAFNVYLTFYWKFDAEKLKKMEKWYLLICYGVPFPPAIAYIFISTKDRGRIYGDAILWCWVDNAWDILRIATFYGPIWVVLAATFFIYIRAGGQIYKKRRQLRKLDSSSTGGNDLEMYKLEEAYPVKTMEISVVSESVTQPKVDVQPSRDPNSKADSDPKTPTTYSITICSDREPRPVVPSSIDPPANTAQAKAQAKAKRRKNHEASSAVWAYTKCAILFFTALLVTWLPSSANRVYSVVHGGDTVVVLEILGAIVLPLQGFWNAVIYAVTSWAAVKLFFSELIHRTRHSNLPPDYAGQSKDQRNISFNFRNRPSRNAEDTDTWGVEQRIPCSVPPHDRGIDPGGQGLTSNSNAMVDVAELHYTRLGAT</sequence>
<dbReference type="Proteomes" id="UP001143856">
    <property type="component" value="Unassembled WGS sequence"/>
</dbReference>
<gene>
    <name evidence="1" type="ORF">NUW58_g721</name>
</gene>
<reference evidence="1" key="1">
    <citation type="submission" date="2022-10" db="EMBL/GenBank/DDBJ databases">
        <title>Genome Sequence of Xylaria curta.</title>
        <authorList>
            <person name="Buettner E."/>
        </authorList>
    </citation>
    <scope>NUCLEOTIDE SEQUENCE</scope>
    <source>
        <strain evidence="1">Babe10</strain>
    </source>
</reference>
<keyword evidence="2" id="KW-1185">Reference proteome</keyword>
<protein>
    <submittedName>
        <fullName evidence="1">Uncharacterized protein</fullName>
    </submittedName>
</protein>